<feature type="compositionally biased region" description="Low complexity" evidence="1">
    <location>
        <begin position="18"/>
        <end position="29"/>
    </location>
</feature>
<reference evidence="2 3" key="1">
    <citation type="journal article" date="2016" name="Mol. Biol. Evol.">
        <title>Comparative Genomics of Early-Diverging Mushroom-Forming Fungi Provides Insights into the Origins of Lignocellulose Decay Capabilities.</title>
        <authorList>
            <person name="Nagy L.G."/>
            <person name="Riley R."/>
            <person name="Tritt A."/>
            <person name="Adam C."/>
            <person name="Daum C."/>
            <person name="Floudas D."/>
            <person name="Sun H."/>
            <person name="Yadav J.S."/>
            <person name="Pangilinan J."/>
            <person name="Larsson K.H."/>
            <person name="Matsuura K."/>
            <person name="Barry K."/>
            <person name="Labutti K."/>
            <person name="Kuo R."/>
            <person name="Ohm R.A."/>
            <person name="Bhattacharya S.S."/>
            <person name="Shirouzu T."/>
            <person name="Yoshinaga Y."/>
            <person name="Martin F.M."/>
            <person name="Grigoriev I.V."/>
            <person name="Hibbett D.S."/>
        </authorList>
    </citation>
    <scope>NUCLEOTIDE SEQUENCE [LARGE SCALE GENOMIC DNA]</scope>
    <source>
        <strain evidence="2 3">CBS 109695</strain>
    </source>
</reference>
<dbReference type="EMBL" id="KV417523">
    <property type="protein sequence ID" value="KZP24992.1"/>
    <property type="molecule type" value="Genomic_DNA"/>
</dbReference>
<sequence length="293" mass="33057">MSSGAYDPHAPTSSGPRRSYGGIPYSGPPGRRRSHSPPLARRASAPHDSYVPSRGVPLYRDDYREEFPNTSAYRPDPDAWRPVTDKPGYYARTPSPPRYDRSEPETWAADGRNSAVNPSWESPSAWSRPVVSPPQATRVVRDTLFEPSASWKKTHDDRSTQPAPVPVNRYPSARGPVPASRQPVTPPRDYAPAYPTEPGYHNPQPVSPIYRDPYASRLAKSYRPQFDEPSFAWDHRARDHSQPLVSGPRGDPNSPRRHIAREQWGPDIMGIRIWAFAAALLQRELLRRVRDQL</sequence>
<keyword evidence="3" id="KW-1185">Reference proteome</keyword>
<feature type="region of interest" description="Disordered" evidence="1">
    <location>
        <begin position="146"/>
        <end position="211"/>
    </location>
</feature>
<gene>
    <name evidence="2" type="ORF">FIBSPDRAFT_400866</name>
</gene>
<accession>A0A166NGU8</accession>
<evidence type="ECO:0000313" key="3">
    <source>
        <dbReference type="Proteomes" id="UP000076532"/>
    </source>
</evidence>
<dbReference type="OrthoDB" id="3040712at2759"/>
<organism evidence="2 3">
    <name type="scientific">Athelia psychrophila</name>
    <dbReference type="NCBI Taxonomy" id="1759441"/>
    <lineage>
        <taxon>Eukaryota</taxon>
        <taxon>Fungi</taxon>
        <taxon>Dikarya</taxon>
        <taxon>Basidiomycota</taxon>
        <taxon>Agaricomycotina</taxon>
        <taxon>Agaricomycetes</taxon>
        <taxon>Agaricomycetidae</taxon>
        <taxon>Atheliales</taxon>
        <taxon>Atheliaceae</taxon>
        <taxon>Athelia</taxon>
    </lineage>
</organism>
<dbReference type="Proteomes" id="UP000076532">
    <property type="component" value="Unassembled WGS sequence"/>
</dbReference>
<dbReference type="AlphaFoldDB" id="A0A166NGU8"/>
<evidence type="ECO:0000313" key="2">
    <source>
        <dbReference type="EMBL" id="KZP24992.1"/>
    </source>
</evidence>
<evidence type="ECO:0000256" key="1">
    <source>
        <dbReference type="SAM" id="MobiDB-lite"/>
    </source>
</evidence>
<feature type="compositionally biased region" description="Polar residues" evidence="1">
    <location>
        <begin position="114"/>
        <end position="125"/>
    </location>
</feature>
<name>A0A166NGU8_9AGAM</name>
<feature type="region of interest" description="Disordered" evidence="1">
    <location>
        <begin position="233"/>
        <end position="258"/>
    </location>
</feature>
<feature type="region of interest" description="Disordered" evidence="1">
    <location>
        <begin position="1"/>
        <end position="134"/>
    </location>
</feature>
<protein>
    <submittedName>
        <fullName evidence="2">Uncharacterized protein</fullName>
    </submittedName>
</protein>
<proteinExistence type="predicted"/>